<dbReference type="AlphaFoldDB" id="A0AAD1SHY4"/>
<feature type="compositionally biased region" description="Basic residues" evidence="1">
    <location>
        <begin position="46"/>
        <end position="64"/>
    </location>
</feature>
<protein>
    <submittedName>
        <fullName evidence="2">Uncharacterized protein</fullName>
    </submittedName>
</protein>
<evidence type="ECO:0000313" key="3">
    <source>
        <dbReference type="Proteomes" id="UP001295444"/>
    </source>
</evidence>
<sequence>MPEPPTTGKRSRRRRRVREKPFGHNATTSTHLHCTWPTQAAGHRAESRKHRPLSQRCKRRKRQKTTSPSVTHARGENSGSRGSRVCGQEMQACTPAWGWKDILTGICRAADRRSSLTGTYRFHKEGIG</sequence>
<reference evidence="2" key="1">
    <citation type="submission" date="2022-03" db="EMBL/GenBank/DDBJ databases">
        <authorList>
            <person name="Alioto T."/>
            <person name="Alioto T."/>
            <person name="Gomez Garrido J."/>
        </authorList>
    </citation>
    <scope>NUCLEOTIDE SEQUENCE</scope>
</reference>
<feature type="compositionally biased region" description="Basic residues" evidence="1">
    <location>
        <begin position="9"/>
        <end position="18"/>
    </location>
</feature>
<organism evidence="2 3">
    <name type="scientific">Pelobates cultripes</name>
    <name type="common">Western spadefoot toad</name>
    <dbReference type="NCBI Taxonomy" id="61616"/>
    <lineage>
        <taxon>Eukaryota</taxon>
        <taxon>Metazoa</taxon>
        <taxon>Chordata</taxon>
        <taxon>Craniata</taxon>
        <taxon>Vertebrata</taxon>
        <taxon>Euteleostomi</taxon>
        <taxon>Amphibia</taxon>
        <taxon>Batrachia</taxon>
        <taxon>Anura</taxon>
        <taxon>Pelobatoidea</taxon>
        <taxon>Pelobatidae</taxon>
        <taxon>Pelobates</taxon>
    </lineage>
</organism>
<gene>
    <name evidence="2" type="ORF">PECUL_23A058953</name>
</gene>
<dbReference type="EMBL" id="OW240917">
    <property type="protein sequence ID" value="CAH2301859.1"/>
    <property type="molecule type" value="Genomic_DNA"/>
</dbReference>
<dbReference type="Proteomes" id="UP001295444">
    <property type="component" value="Chromosome 06"/>
</dbReference>
<feature type="region of interest" description="Disordered" evidence="1">
    <location>
        <begin position="1"/>
        <end position="86"/>
    </location>
</feature>
<name>A0AAD1SHY4_PELCU</name>
<keyword evidence="3" id="KW-1185">Reference proteome</keyword>
<evidence type="ECO:0000313" key="2">
    <source>
        <dbReference type="EMBL" id="CAH2301859.1"/>
    </source>
</evidence>
<accession>A0AAD1SHY4</accession>
<proteinExistence type="predicted"/>
<evidence type="ECO:0000256" key="1">
    <source>
        <dbReference type="SAM" id="MobiDB-lite"/>
    </source>
</evidence>
<feature type="compositionally biased region" description="Polar residues" evidence="1">
    <location>
        <begin position="25"/>
        <end position="38"/>
    </location>
</feature>